<evidence type="ECO:0000313" key="4">
    <source>
        <dbReference type="EMBL" id="RXM91833.1"/>
    </source>
</evidence>
<evidence type="ECO:0000259" key="3">
    <source>
        <dbReference type="Pfam" id="PF17840"/>
    </source>
</evidence>
<reference evidence="4 5" key="1">
    <citation type="submission" date="2019-01" db="EMBL/GenBank/DDBJ databases">
        <title>Draft Genome and Complete Hox-Cluster Characterization of the Sterlet Sturgeon (Acipenser ruthenus).</title>
        <authorList>
            <person name="Wei Q."/>
        </authorList>
    </citation>
    <scope>NUCLEOTIDE SEQUENCE [LARGE SCALE GENOMIC DNA]</scope>
    <source>
        <strain evidence="4">WHYD16114868_AA</strain>
        <tissue evidence="4">Blood</tissue>
    </source>
</reference>
<proteinExistence type="predicted"/>
<evidence type="ECO:0000256" key="1">
    <source>
        <dbReference type="ARBA" id="ARBA00004496"/>
    </source>
</evidence>
<comment type="subcellular location">
    <subcellularLocation>
        <location evidence="1">Cytoplasm</location>
    </subcellularLocation>
</comment>
<comment type="caution">
    <text evidence="4">The sequence shown here is derived from an EMBL/GenBank/DDBJ whole genome shotgun (WGS) entry which is preliminary data.</text>
</comment>
<dbReference type="Pfam" id="PF17840">
    <property type="entry name" value="Tugs"/>
    <property type="match status" value="1"/>
</dbReference>
<dbReference type="EMBL" id="SCEB01007629">
    <property type="protein sequence ID" value="RXM91833.1"/>
    <property type="molecule type" value="Genomic_DNA"/>
</dbReference>
<gene>
    <name evidence="4" type="ORF">EOD39_20769</name>
</gene>
<dbReference type="GO" id="GO:0005737">
    <property type="term" value="C:cytoplasm"/>
    <property type="evidence" value="ECO:0007669"/>
    <property type="project" value="UniProtKB-SubCell"/>
</dbReference>
<protein>
    <recommendedName>
        <fullName evidence="3">Ubl4 C-terminal TUGS domain-containing protein</fullName>
    </recommendedName>
</protein>
<name>A0A444UUJ1_ACIRT</name>
<accession>A0A444UUJ1</accession>
<dbReference type="AlphaFoldDB" id="A0A444UUJ1"/>
<evidence type="ECO:0000256" key="2">
    <source>
        <dbReference type="ARBA" id="ARBA00022490"/>
    </source>
</evidence>
<keyword evidence="5" id="KW-1185">Reference proteome</keyword>
<sequence>MHCDPPGQYVSGIPFTGAPEIHQVSMGSRDPPGQYVSGIPFTGAPEIHQDYEWRLRLLNLDDLEQLATRMLHPGAVKCMELSFLD</sequence>
<dbReference type="Proteomes" id="UP000289886">
    <property type="component" value="Unassembled WGS sequence"/>
</dbReference>
<keyword evidence="2" id="KW-0963">Cytoplasm</keyword>
<organism evidence="4 5">
    <name type="scientific">Acipenser ruthenus</name>
    <name type="common">Sterlet sturgeon</name>
    <dbReference type="NCBI Taxonomy" id="7906"/>
    <lineage>
        <taxon>Eukaryota</taxon>
        <taxon>Metazoa</taxon>
        <taxon>Chordata</taxon>
        <taxon>Craniata</taxon>
        <taxon>Vertebrata</taxon>
        <taxon>Euteleostomi</taxon>
        <taxon>Actinopterygii</taxon>
        <taxon>Chondrostei</taxon>
        <taxon>Acipenseriformes</taxon>
        <taxon>Acipenseridae</taxon>
        <taxon>Acipenser</taxon>
    </lineage>
</organism>
<dbReference type="InterPro" id="IPR041421">
    <property type="entry name" value="Ubl4_C_TUGS"/>
</dbReference>
<feature type="domain" description="Ubl4 C-terminal TUGS" evidence="3">
    <location>
        <begin position="48"/>
        <end position="70"/>
    </location>
</feature>
<evidence type="ECO:0000313" key="5">
    <source>
        <dbReference type="Proteomes" id="UP000289886"/>
    </source>
</evidence>